<sequence length="341" mass="36956">MSATKANVLLVGGGGIGTMTAVNLVAGGKANVTMVLRSNYSVVEKNGFDIKSVDHGEIKNWRPHRVLPAVPNVSVENLEPYDYVVCVTKNTPDISPTVIDIIGPAITPAKTVVVLVQNGLNIEKAIIATFPQNIVLSGVSMMGSHELRHGVIEHDDKDILVLGPFRNPNVESAAEQAAGKDFADRYTAGGKTTCNYVEDAGFSRWRKLVYNACLNPICAILQLDSGRLRLAEVAYPLLRPAMNEIIAAAEACGHELPATVIKDMIELDPMDMYFSPSMCVDVSKGNFIEYEVILGEPLREGGKRGVPMPTIAMLYNMCKALQWRTKEGRGMVTVPPKGNYA</sequence>
<gene>
    <name evidence="1" type="ORF">NCS57_00339100</name>
</gene>
<reference evidence="1" key="1">
    <citation type="submission" date="2022-06" db="EMBL/GenBank/DDBJ databases">
        <title>Fusarium solani species complex genomes reveal bases of compartmentalisation and animal pathogenesis.</title>
        <authorList>
            <person name="Tsai I.J."/>
        </authorList>
    </citation>
    <scope>NUCLEOTIDE SEQUENCE</scope>
    <source>
        <strain evidence="1">Fu6.1</strain>
    </source>
</reference>
<comment type="caution">
    <text evidence="1">The sequence shown here is derived from an EMBL/GenBank/DDBJ whole genome shotgun (WGS) entry which is preliminary data.</text>
</comment>
<keyword evidence="2" id="KW-1185">Reference proteome</keyword>
<dbReference type="Proteomes" id="UP001065298">
    <property type="component" value="Chromosome 3"/>
</dbReference>
<protein>
    <submittedName>
        <fullName evidence="1">2-dehydropantoate 2-reductase</fullName>
    </submittedName>
</protein>
<evidence type="ECO:0000313" key="1">
    <source>
        <dbReference type="EMBL" id="KAI8674416.1"/>
    </source>
</evidence>
<accession>A0ACC0R5B8</accession>
<organism evidence="1 2">
    <name type="scientific">Fusarium keratoplasticum</name>
    <dbReference type="NCBI Taxonomy" id="1328300"/>
    <lineage>
        <taxon>Eukaryota</taxon>
        <taxon>Fungi</taxon>
        <taxon>Dikarya</taxon>
        <taxon>Ascomycota</taxon>
        <taxon>Pezizomycotina</taxon>
        <taxon>Sordariomycetes</taxon>
        <taxon>Hypocreomycetidae</taxon>
        <taxon>Hypocreales</taxon>
        <taxon>Nectriaceae</taxon>
        <taxon>Fusarium</taxon>
        <taxon>Fusarium solani species complex</taxon>
    </lineage>
</organism>
<proteinExistence type="predicted"/>
<name>A0ACC0R5B8_9HYPO</name>
<dbReference type="EMBL" id="CM046505">
    <property type="protein sequence ID" value="KAI8674416.1"/>
    <property type="molecule type" value="Genomic_DNA"/>
</dbReference>
<evidence type="ECO:0000313" key="2">
    <source>
        <dbReference type="Proteomes" id="UP001065298"/>
    </source>
</evidence>